<dbReference type="Proteomes" id="UP000663929">
    <property type="component" value="Chromosome"/>
</dbReference>
<dbReference type="Gene3D" id="2.40.160.20">
    <property type="match status" value="1"/>
</dbReference>
<protein>
    <submittedName>
        <fullName evidence="1">Acyloxyacyl hydrolase</fullName>
    </submittedName>
</protein>
<name>A0A8A4TQ32_SULCO</name>
<reference evidence="1" key="1">
    <citation type="submission" date="2021-03" db="EMBL/GenBank/DDBJ databases">
        <title>Acanthopleuribacteraceae sp. M133.</title>
        <authorList>
            <person name="Wang G."/>
        </authorList>
    </citation>
    <scope>NUCLEOTIDE SEQUENCE</scope>
    <source>
        <strain evidence="1">M133</strain>
    </source>
</reference>
<dbReference type="AlphaFoldDB" id="A0A8A4TQ32"/>
<dbReference type="GO" id="GO:0016787">
    <property type="term" value="F:hydrolase activity"/>
    <property type="evidence" value="ECO:0007669"/>
    <property type="project" value="UniProtKB-KW"/>
</dbReference>
<accession>A0A8A4TQ32</accession>
<evidence type="ECO:0000313" key="1">
    <source>
        <dbReference type="EMBL" id="QTD51294.1"/>
    </source>
</evidence>
<dbReference type="KEGG" id="scor:J3U87_02400"/>
<dbReference type="InterPro" id="IPR011250">
    <property type="entry name" value="OMP/PagP_B-barrel"/>
</dbReference>
<dbReference type="EMBL" id="CP071793">
    <property type="protein sequence ID" value="QTD51294.1"/>
    <property type="molecule type" value="Genomic_DNA"/>
</dbReference>
<sequence>MFHRQTSYATPIISNLVRTWVKVLALLLFVAGGSTPLLAQIPGLPKEPYGIDNLDLVVGNGEGSDNFRIALQWDWFQRTTPNRQWTILASLAPNYSVFNGETRADGVTAKLRDVGLTPVFTLIPNRFAGGWATPYVEAGIGLHYLTEKNVGFKSFSTNFQFGDHIGIGAYFGRKNAYKVGYIFQHLSNGGIDAPNPGINFHMISMGFKLR</sequence>
<gene>
    <name evidence="1" type="ORF">J3U87_02400</name>
</gene>
<organism evidence="1 2">
    <name type="scientific">Sulfidibacter corallicola</name>
    <dbReference type="NCBI Taxonomy" id="2818388"/>
    <lineage>
        <taxon>Bacteria</taxon>
        <taxon>Pseudomonadati</taxon>
        <taxon>Acidobacteriota</taxon>
        <taxon>Holophagae</taxon>
        <taxon>Acanthopleuribacterales</taxon>
        <taxon>Acanthopleuribacteraceae</taxon>
        <taxon>Sulfidibacter</taxon>
    </lineage>
</organism>
<dbReference type="Pfam" id="PF09411">
    <property type="entry name" value="PagL"/>
    <property type="match status" value="1"/>
</dbReference>
<keyword evidence="2" id="KW-1185">Reference proteome</keyword>
<dbReference type="RefSeq" id="WP_237381426.1">
    <property type="nucleotide sequence ID" value="NZ_CP071793.1"/>
</dbReference>
<proteinExistence type="predicted"/>
<dbReference type="InterPro" id="IPR018550">
    <property type="entry name" value="Lipid-A_deacylase-rel"/>
</dbReference>
<keyword evidence="1" id="KW-0378">Hydrolase</keyword>
<evidence type="ECO:0000313" key="2">
    <source>
        <dbReference type="Proteomes" id="UP000663929"/>
    </source>
</evidence>
<dbReference type="SUPFAM" id="SSF56925">
    <property type="entry name" value="OMPA-like"/>
    <property type="match status" value="1"/>
</dbReference>